<gene>
    <name evidence="2" type="ordered locus">MTR_4g005380</name>
    <name evidence="3" type="ORF">MtrunA17_Chr4g0000311</name>
</gene>
<organism evidence="2 5">
    <name type="scientific">Medicago truncatula</name>
    <name type="common">Barrel medic</name>
    <name type="synonym">Medicago tribuloides</name>
    <dbReference type="NCBI Taxonomy" id="3880"/>
    <lineage>
        <taxon>Eukaryota</taxon>
        <taxon>Viridiplantae</taxon>
        <taxon>Streptophyta</taxon>
        <taxon>Embryophyta</taxon>
        <taxon>Tracheophyta</taxon>
        <taxon>Spermatophyta</taxon>
        <taxon>Magnoliopsida</taxon>
        <taxon>eudicotyledons</taxon>
        <taxon>Gunneridae</taxon>
        <taxon>Pentapetalae</taxon>
        <taxon>rosids</taxon>
        <taxon>fabids</taxon>
        <taxon>Fabales</taxon>
        <taxon>Fabaceae</taxon>
        <taxon>Papilionoideae</taxon>
        <taxon>50 kb inversion clade</taxon>
        <taxon>NPAAA clade</taxon>
        <taxon>Hologalegina</taxon>
        <taxon>IRL clade</taxon>
        <taxon>Trifolieae</taxon>
        <taxon>Medicago</taxon>
    </lineage>
</organism>
<dbReference type="AlphaFoldDB" id="A0A072UHD0"/>
<reference evidence="2 5" key="2">
    <citation type="journal article" date="2014" name="BMC Genomics">
        <title>An improved genome release (version Mt4.0) for the model legume Medicago truncatula.</title>
        <authorList>
            <person name="Tang H."/>
            <person name="Krishnakumar V."/>
            <person name="Bidwell S."/>
            <person name="Rosen B."/>
            <person name="Chan A."/>
            <person name="Zhou S."/>
            <person name="Gentzbittel L."/>
            <person name="Childs K.L."/>
            <person name="Yandell M."/>
            <person name="Gundlach H."/>
            <person name="Mayer K.F."/>
            <person name="Schwartz D.C."/>
            <person name="Town C.D."/>
        </authorList>
    </citation>
    <scope>GENOME REANNOTATION</scope>
    <source>
        <strain evidence="2">A17</strain>
        <strain evidence="4 5">cv. Jemalong A17</strain>
    </source>
</reference>
<dbReference type="Gene3D" id="1.20.1280.50">
    <property type="match status" value="1"/>
</dbReference>
<dbReference type="EMBL" id="PSQE01000004">
    <property type="protein sequence ID" value="RHN58248.1"/>
    <property type="molecule type" value="Genomic_DNA"/>
</dbReference>
<reference evidence="2 5" key="1">
    <citation type="journal article" date="2011" name="Nature">
        <title>The Medicago genome provides insight into the evolution of rhizobial symbioses.</title>
        <authorList>
            <person name="Young N.D."/>
            <person name="Debelle F."/>
            <person name="Oldroyd G.E."/>
            <person name="Geurts R."/>
            <person name="Cannon S.B."/>
            <person name="Udvardi M.K."/>
            <person name="Benedito V.A."/>
            <person name="Mayer K.F."/>
            <person name="Gouzy J."/>
            <person name="Schoof H."/>
            <person name="Van de Peer Y."/>
            <person name="Proost S."/>
            <person name="Cook D.R."/>
            <person name="Meyers B.C."/>
            <person name="Spannagl M."/>
            <person name="Cheung F."/>
            <person name="De Mita S."/>
            <person name="Krishnakumar V."/>
            <person name="Gundlach H."/>
            <person name="Zhou S."/>
            <person name="Mudge J."/>
            <person name="Bharti A.K."/>
            <person name="Murray J.D."/>
            <person name="Naoumkina M.A."/>
            <person name="Rosen B."/>
            <person name="Silverstein K.A."/>
            <person name="Tang H."/>
            <person name="Rombauts S."/>
            <person name="Zhao P.X."/>
            <person name="Zhou P."/>
            <person name="Barbe V."/>
            <person name="Bardou P."/>
            <person name="Bechner M."/>
            <person name="Bellec A."/>
            <person name="Berger A."/>
            <person name="Berges H."/>
            <person name="Bidwell S."/>
            <person name="Bisseling T."/>
            <person name="Choisne N."/>
            <person name="Couloux A."/>
            <person name="Denny R."/>
            <person name="Deshpande S."/>
            <person name="Dai X."/>
            <person name="Doyle J.J."/>
            <person name="Dudez A.M."/>
            <person name="Farmer A.D."/>
            <person name="Fouteau S."/>
            <person name="Franken C."/>
            <person name="Gibelin C."/>
            <person name="Gish J."/>
            <person name="Goldstein S."/>
            <person name="Gonzalez A.J."/>
            <person name="Green P.J."/>
            <person name="Hallab A."/>
            <person name="Hartog M."/>
            <person name="Hua A."/>
            <person name="Humphray S.J."/>
            <person name="Jeong D.H."/>
            <person name="Jing Y."/>
            <person name="Jocker A."/>
            <person name="Kenton S.M."/>
            <person name="Kim D.J."/>
            <person name="Klee K."/>
            <person name="Lai H."/>
            <person name="Lang C."/>
            <person name="Lin S."/>
            <person name="Macmil S.L."/>
            <person name="Magdelenat G."/>
            <person name="Matthews L."/>
            <person name="McCorrison J."/>
            <person name="Monaghan E.L."/>
            <person name="Mun J.H."/>
            <person name="Najar F.Z."/>
            <person name="Nicholson C."/>
            <person name="Noirot C."/>
            <person name="O'Bleness M."/>
            <person name="Paule C.R."/>
            <person name="Poulain J."/>
            <person name="Prion F."/>
            <person name="Qin B."/>
            <person name="Qu C."/>
            <person name="Retzel E.F."/>
            <person name="Riddle C."/>
            <person name="Sallet E."/>
            <person name="Samain S."/>
            <person name="Samson N."/>
            <person name="Sanders I."/>
            <person name="Saurat O."/>
            <person name="Scarpelli C."/>
            <person name="Schiex T."/>
            <person name="Segurens B."/>
            <person name="Severin A.J."/>
            <person name="Sherrier D.J."/>
            <person name="Shi R."/>
            <person name="Sims S."/>
            <person name="Singer S.R."/>
            <person name="Sinharoy S."/>
            <person name="Sterck L."/>
            <person name="Viollet A."/>
            <person name="Wang B.B."/>
            <person name="Wang K."/>
            <person name="Wang M."/>
            <person name="Wang X."/>
            <person name="Warfsmann J."/>
            <person name="Weissenbach J."/>
            <person name="White D.D."/>
            <person name="White J.D."/>
            <person name="Wiley G.B."/>
            <person name="Wincker P."/>
            <person name="Xing Y."/>
            <person name="Yang L."/>
            <person name="Yao Z."/>
            <person name="Ying F."/>
            <person name="Zhai J."/>
            <person name="Zhou L."/>
            <person name="Zuber A."/>
            <person name="Denarie J."/>
            <person name="Dixon R.A."/>
            <person name="May G.D."/>
            <person name="Schwartz D.C."/>
            <person name="Rogers J."/>
            <person name="Quetier F."/>
            <person name="Town C.D."/>
            <person name="Roe B.A."/>
        </authorList>
    </citation>
    <scope>NUCLEOTIDE SEQUENCE [LARGE SCALE GENOMIC DNA]</scope>
    <source>
        <strain evidence="2">A17</strain>
        <strain evidence="4 5">cv. Jemalong A17</strain>
    </source>
</reference>
<dbReference type="PROSITE" id="PS50181">
    <property type="entry name" value="FBOX"/>
    <property type="match status" value="1"/>
</dbReference>
<dbReference type="Proteomes" id="UP000265566">
    <property type="component" value="Chromosome 4"/>
</dbReference>
<evidence type="ECO:0000313" key="5">
    <source>
        <dbReference type="Proteomes" id="UP000002051"/>
    </source>
</evidence>
<dbReference type="SUPFAM" id="SSF81383">
    <property type="entry name" value="F-box domain"/>
    <property type="match status" value="1"/>
</dbReference>
<evidence type="ECO:0000313" key="3">
    <source>
        <dbReference type="EMBL" id="RHN58248.1"/>
    </source>
</evidence>
<dbReference type="EnsemblPlants" id="KEH28523">
    <property type="protein sequence ID" value="KEH28523"/>
    <property type="gene ID" value="MTR_4g005380"/>
</dbReference>
<accession>A0A072UHD0</accession>
<protein>
    <submittedName>
        <fullName evidence="2">Lipid-binding serum glycoprotein-like protein</fullName>
    </submittedName>
    <submittedName>
        <fullName evidence="3">Putative F-box domain, BPI/LBP/Plunc family protein</fullName>
    </submittedName>
</protein>
<dbReference type="InterPro" id="IPR036047">
    <property type="entry name" value="F-box-like_dom_sf"/>
</dbReference>
<dbReference type="PANTHER" id="PTHR48155">
    <property type="entry name" value="OS09G0497600 PROTEIN"/>
    <property type="match status" value="1"/>
</dbReference>
<dbReference type="Pfam" id="PF12937">
    <property type="entry name" value="F-box-like"/>
    <property type="match status" value="1"/>
</dbReference>
<dbReference type="OrthoDB" id="1647530at2759"/>
<sequence length="106" mass="12546">MESKNSKEIIDIEKLPDHVMIEIFIRTEVSDWTQISCVKKQWASLFRTECFWQAALSHIYPFTNPSQTWPRPIPPGLVRKIFMTIHINQQLFERAASFFYYTFGSS</sequence>
<dbReference type="PANTHER" id="PTHR48155:SF1">
    <property type="entry name" value="F-BOX DOMAIN-CONTAINING PROTEIN"/>
    <property type="match status" value="1"/>
</dbReference>
<evidence type="ECO:0000313" key="4">
    <source>
        <dbReference type="EnsemblPlants" id="KEH28523"/>
    </source>
</evidence>
<dbReference type="HOGENOM" id="CLU_2227119_0_0_1"/>
<dbReference type="EMBL" id="CM001220">
    <property type="protein sequence ID" value="KEH28523.1"/>
    <property type="molecule type" value="Genomic_DNA"/>
</dbReference>
<dbReference type="Gramene" id="rna20138">
    <property type="protein sequence ID" value="RHN58248.1"/>
    <property type="gene ID" value="gene20138"/>
</dbReference>
<evidence type="ECO:0000313" key="2">
    <source>
        <dbReference type="EMBL" id="KEH28523.1"/>
    </source>
</evidence>
<feature type="domain" description="F-box" evidence="1">
    <location>
        <begin position="9"/>
        <end position="55"/>
    </location>
</feature>
<name>A0A072UHD0_MEDTR</name>
<reference evidence="3" key="4">
    <citation type="journal article" date="2018" name="Nat. Plants">
        <title>Whole-genome landscape of Medicago truncatula symbiotic genes.</title>
        <authorList>
            <person name="Pecrix Y."/>
            <person name="Gamas P."/>
            <person name="Carrere S."/>
        </authorList>
    </citation>
    <scope>NUCLEOTIDE SEQUENCE</scope>
    <source>
        <tissue evidence="3">Leaves</tissue>
    </source>
</reference>
<keyword evidence="5" id="KW-1185">Reference proteome</keyword>
<reference evidence="4" key="3">
    <citation type="submission" date="2015-04" db="UniProtKB">
        <authorList>
            <consortium name="EnsemblPlants"/>
        </authorList>
    </citation>
    <scope>IDENTIFICATION</scope>
    <source>
        <strain evidence="4">cv. Jemalong A17</strain>
    </source>
</reference>
<proteinExistence type="predicted"/>
<evidence type="ECO:0000259" key="1">
    <source>
        <dbReference type="PROSITE" id="PS50181"/>
    </source>
</evidence>
<dbReference type="STRING" id="3880.A0A072UHD0"/>
<dbReference type="Proteomes" id="UP000002051">
    <property type="component" value="Chromosome 4"/>
</dbReference>
<dbReference type="InterPro" id="IPR001810">
    <property type="entry name" value="F-box_dom"/>
</dbReference>